<gene>
    <name evidence="1" type="ORF">PYW08_007269</name>
</gene>
<evidence type="ECO:0000313" key="1">
    <source>
        <dbReference type="EMBL" id="KAJ8736613.1"/>
    </source>
</evidence>
<name>A0ACC2RAI0_9NEOP</name>
<sequence length="95" mass="10158">MDRRPIKTLCGEKPRGGLAGAARCASNCMLQSVSAALGARTQPPHPSRTRVNDSPIKYAYDSPPPHRNRSLFSRSLINLYVLVPLGGSVVADTAV</sequence>
<keyword evidence="2" id="KW-1185">Reference proteome</keyword>
<organism evidence="1 2">
    <name type="scientific">Mythimna loreyi</name>
    <dbReference type="NCBI Taxonomy" id="667449"/>
    <lineage>
        <taxon>Eukaryota</taxon>
        <taxon>Metazoa</taxon>
        <taxon>Ecdysozoa</taxon>
        <taxon>Arthropoda</taxon>
        <taxon>Hexapoda</taxon>
        <taxon>Insecta</taxon>
        <taxon>Pterygota</taxon>
        <taxon>Neoptera</taxon>
        <taxon>Endopterygota</taxon>
        <taxon>Lepidoptera</taxon>
        <taxon>Glossata</taxon>
        <taxon>Ditrysia</taxon>
        <taxon>Noctuoidea</taxon>
        <taxon>Noctuidae</taxon>
        <taxon>Noctuinae</taxon>
        <taxon>Hadenini</taxon>
        <taxon>Mythimna</taxon>
    </lineage>
</organism>
<dbReference type="Proteomes" id="UP001231649">
    <property type="component" value="Chromosome 2"/>
</dbReference>
<protein>
    <submittedName>
        <fullName evidence="1">Uncharacterized protein</fullName>
    </submittedName>
</protein>
<dbReference type="EMBL" id="CM056778">
    <property type="protein sequence ID" value="KAJ8736613.1"/>
    <property type="molecule type" value="Genomic_DNA"/>
</dbReference>
<proteinExistence type="predicted"/>
<comment type="caution">
    <text evidence="1">The sequence shown here is derived from an EMBL/GenBank/DDBJ whole genome shotgun (WGS) entry which is preliminary data.</text>
</comment>
<evidence type="ECO:0000313" key="2">
    <source>
        <dbReference type="Proteomes" id="UP001231649"/>
    </source>
</evidence>
<reference evidence="1" key="1">
    <citation type="submission" date="2023-03" db="EMBL/GenBank/DDBJ databases">
        <title>Chromosome-level genomes of two armyworms, Mythimna separata and Mythimna loreyi, provide insights into the biosynthesis and reception of sex pheromones.</title>
        <authorList>
            <person name="Zhao H."/>
        </authorList>
    </citation>
    <scope>NUCLEOTIDE SEQUENCE</scope>
    <source>
        <strain evidence="1">BeijingLab</strain>
    </source>
</reference>
<accession>A0ACC2RAI0</accession>